<dbReference type="RefSeq" id="WP_126995577.1">
    <property type="nucleotide sequence ID" value="NZ_JBNPXW010000006.1"/>
</dbReference>
<dbReference type="Proteomes" id="UP000280346">
    <property type="component" value="Unassembled WGS sequence"/>
</dbReference>
<dbReference type="InterPro" id="IPR003594">
    <property type="entry name" value="HATPase_dom"/>
</dbReference>
<dbReference type="GO" id="GO:0000160">
    <property type="term" value="P:phosphorelay signal transduction system"/>
    <property type="evidence" value="ECO:0007669"/>
    <property type="project" value="InterPro"/>
</dbReference>
<evidence type="ECO:0000313" key="7">
    <source>
        <dbReference type="Proteomes" id="UP000280346"/>
    </source>
</evidence>
<dbReference type="SUPFAM" id="SSF55874">
    <property type="entry name" value="ATPase domain of HSP90 chaperone/DNA topoisomerase II/histidine kinase"/>
    <property type="match status" value="1"/>
</dbReference>
<dbReference type="PROSITE" id="PS50110">
    <property type="entry name" value="RESPONSE_REGULATORY"/>
    <property type="match status" value="1"/>
</dbReference>
<evidence type="ECO:0000256" key="2">
    <source>
        <dbReference type="ARBA" id="ARBA00012438"/>
    </source>
</evidence>
<keyword evidence="7" id="KW-1185">Reference proteome</keyword>
<dbReference type="InterPro" id="IPR005467">
    <property type="entry name" value="His_kinase_dom"/>
</dbReference>
<dbReference type="SMART" id="SM00387">
    <property type="entry name" value="HATPase_c"/>
    <property type="match status" value="1"/>
</dbReference>
<dbReference type="PRINTS" id="PR00344">
    <property type="entry name" value="BCTRLSENSOR"/>
</dbReference>
<dbReference type="Gene3D" id="3.30.565.10">
    <property type="entry name" value="Histidine kinase-like ATPase, C-terminal domain"/>
    <property type="match status" value="1"/>
</dbReference>
<sequence length="308" mass="33257">MAFSRRQSLQPEAFDVRDQLLGMRSFLDRALRADIRLEFDLEPDLWPAMADPVQFELAVLNLATNARDAIPADGRVVIGASNIERRGEGGLHGAFVRVWVQDDGRGIAPEALNRVFEPFFTTKGLGRGTGLGLSQVYGFCQQSGGGATVESVLDRGATVALLLPRAEAALAAGEDDRRPAVVDGDGARILLVEDDPVVAPVVMAALEDLGYRVLRATSGEEALRCLEGGEEVDLLFSDVVMPGSVDGIALARTVRLRLPALAVVLTTGYSEDHIGLEGVPVLSKPYQIEALTKIFQEELARRKWPNGR</sequence>
<organism evidence="6 7">
    <name type="scientific">Azospirillum doebereinerae</name>
    <dbReference type="NCBI Taxonomy" id="92933"/>
    <lineage>
        <taxon>Bacteria</taxon>
        <taxon>Pseudomonadati</taxon>
        <taxon>Pseudomonadota</taxon>
        <taxon>Alphaproteobacteria</taxon>
        <taxon>Rhodospirillales</taxon>
        <taxon>Azospirillaceae</taxon>
        <taxon>Azospirillum</taxon>
    </lineage>
</organism>
<proteinExistence type="predicted"/>
<dbReference type="Gene3D" id="3.40.50.2300">
    <property type="match status" value="1"/>
</dbReference>
<keyword evidence="3" id="KW-0597">Phosphoprotein</keyword>
<feature type="domain" description="Response regulatory" evidence="5">
    <location>
        <begin position="188"/>
        <end position="299"/>
    </location>
</feature>
<dbReference type="Pfam" id="PF02518">
    <property type="entry name" value="HATPase_c"/>
    <property type="match status" value="1"/>
</dbReference>
<dbReference type="PANTHER" id="PTHR43065">
    <property type="entry name" value="SENSOR HISTIDINE KINASE"/>
    <property type="match status" value="1"/>
</dbReference>
<dbReference type="GO" id="GO:0004673">
    <property type="term" value="F:protein histidine kinase activity"/>
    <property type="evidence" value="ECO:0007669"/>
    <property type="project" value="UniProtKB-EC"/>
</dbReference>
<dbReference type="InterPro" id="IPR001789">
    <property type="entry name" value="Sig_transdc_resp-reg_receiver"/>
</dbReference>
<name>A0A3S0V2V5_9PROT</name>
<reference evidence="6 7" key="1">
    <citation type="submission" date="2018-12" db="EMBL/GenBank/DDBJ databases">
        <authorList>
            <person name="Yang Y."/>
        </authorList>
    </citation>
    <scope>NUCLEOTIDE SEQUENCE [LARGE SCALE GENOMIC DNA]</scope>
    <source>
        <strain evidence="6 7">GSF71</strain>
    </source>
</reference>
<protein>
    <recommendedName>
        <fullName evidence="2">histidine kinase</fullName>
        <ecNumber evidence="2">2.7.13.3</ecNumber>
    </recommendedName>
</protein>
<dbReference type="OrthoDB" id="9796100at2"/>
<evidence type="ECO:0000313" key="6">
    <source>
        <dbReference type="EMBL" id="RUQ74486.1"/>
    </source>
</evidence>
<dbReference type="EMBL" id="RZIJ01000003">
    <property type="protein sequence ID" value="RUQ74486.1"/>
    <property type="molecule type" value="Genomic_DNA"/>
</dbReference>
<evidence type="ECO:0000256" key="3">
    <source>
        <dbReference type="PROSITE-ProRule" id="PRU00169"/>
    </source>
</evidence>
<evidence type="ECO:0000259" key="5">
    <source>
        <dbReference type="PROSITE" id="PS50110"/>
    </source>
</evidence>
<comment type="caution">
    <text evidence="6">The sequence shown here is derived from an EMBL/GenBank/DDBJ whole genome shotgun (WGS) entry which is preliminary data.</text>
</comment>
<dbReference type="InterPro" id="IPR011006">
    <property type="entry name" value="CheY-like_superfamily"/>
</dbReference>
<gene>
    <name evidence="6" type="ORF">EJ913_05390</name>
</gene>
<accession>A0A3S0V2V5</accession>
<evidence type="ECO:0000259" key="4">
    <source>
        <dbReference type="PROSITE" id="PS50109"/>
    </source>
</evidence>
<dbReference type="EC" id="2.7.13.3" evidence="2"/>
<feature type="domain" description="Histidine kinase" evidence="4">
    <location>
        <begin position="1"/>
        <end position="167"/>
    </location>
</feature>
<dbReference type="PANTHER" id="PTHR43065:SF42">
    <property type="entry name" value="TWO-COMPONENT SENSOR PPRA"/>
    <property type="match status" value="1"/>
</dbReference>
<dbReference type="InterPro" id="IPR004358">
    <property type="entry name" value="Sig_transdc_His_kin-like_C"/>
</dbReference>
<comment type="catalytic activity">
    <reaction evidence="1">
        <text>ATP + protein L-histidine = ADP + protein N-phospho-L-histidine.</text>
        <dbReference type="EC" id="2.7.13.3"/>
    </reaction>
</comment>
<dbReference type="PROSITE" id="PS50109">
    <property type="entry name" value="HIS_KIN"/>
    <property type="match status" value="1"/>
</dbReference>
<dbReference type="AlphaFoldDB" id="A0A3S0V2V5"/>
<dbReference type="SUPFAM" id="SSF52172">
    <property type="entry name" value="CheY-like"/>
    <property type="match status" value="1"/>
</dbReference>
<feature type="modified residue" description="4-aspartylphosphate" evidence="3">
    <location>
        <position position="238"/>
    </location>
</feature>
<evidence type="ECO:0000256" key="1">
    <source>
        <dbReference type="ARBA" id="ARBA00000085"/>
    </source>
</evidence>
<dbReference type="Pfam" id="PF00072">
    <property type="entry name" value="Response_reg"/>
    <property type="match status" value="1"/>
</dbReference>
<dbReference type="InterPro" id="IPR036890">
    <property type="entry name" value="HATPase_C_sf"/>
</dbReference>
<dbReference type="SMART" id="SM00448">
    <property type="entry name" value="REC"/>
    <property type="match status" value="1"/>
</dbReference>